<protein>
    <submittedName>
        <fullName evidence="4">L-fuculose-phosphate aldolase</fullName>
    </submittedName>
</protein>
<feature type="domain" description="Class II aldolase/adducin N-terminal" evidence="3">
    <location>
        <begin position="10"/>
        <end position="186"/>
    </location>
</feature>
<dbReference type="EMBL" id="FNIL01000028">
    <property type="protein sequence ID" value="SDO64224.1"/>
    <property type="molecule type" value="Genomic_DNA"/>
</dbReference>
<gene>
    <name evidence="4" type="ORF">SAMN04488053_1281</name>
</gene>
<evidence type="ECO:0000256" key="1">
    <source>
        <dbReference type="ARBA" id="ARBA00022723"/>
    </source>
</evidence>
<dbReference type="STRING" id="745820.SAMN04488053_1281"/>
<dbReference type="PANTHER" id="PTHR22789">
    <property type="entry name" value="FUCULOSE PHOSPHATE ALDOLASE"/>
    <property type="match status" value="1"/>
</dbReference>
<dbReference type="GO" id="GO:0019323">
    <property type="term" value="P:pentose catabolic process"/>
    <property type="evidence" value="ECO:0007669"/>
    <property type="project" value="TreeGrafter"/>
</dbReference>
<dbReference type="SMART" id="SM01007">
    <property type="entry name" value="Aldolase_II"/>
    <property type="match status" value="2"/>
</dbReference>
<dbReference type="Proteomes" id="UP000198778">
    <property type="component" value="Unassembled WGS sequence"/>
</dbReference>
<dbReference type="OrthoDB" id="9794581at2"/>
<keyword evidence="1" id="KW-0479">Metal-binding</keyword>
<evidence type="ECO:0000313" key="5">
    <source>
        <dbReference type="Proteomes" id="UP000198778"/>
    </source>
</evidence>
<dbReference type="RefSeq" id="WP_090844806.1">
    <property type="nucleotide sequence ID" value="NZ_FNIL01000028.1"/>
</dbReference>
<proteinExistence type="predicted"/>
<dbReference type="Pfam" id="PF00596">
    <property type="entry name" value="Aldolase_II"/>
    <property type="match status" value="2"/>
</dbReference>
<dbReference type="InterPro" id="IPR036409">
    <property type="entry name" value="Aldolase_II/adducin_N_sf"/>
</dbReference>
<dbReference type="GO" id="GO:0046872">
    <property type="term" value="F:metal ion binding"/>
    <property type="evidence" value="ECO:0007669"/>
    <property type="project" value="UniProtKB-KW"/>
</dbReference>
<name>A0A1H0L7I4_9BACI</name>
<dbReference type="Gene3D" id="3.40.225.10">
    <property type="entry name" value="Class II aldolase/adducin N-terminal domain"/>
    <property type="match status" value="2"/>
</dbReference>
<dbReference type="SUPFAM" id="SSF53639">
    <property type="entry name" value="AraD/HMP-PK domain-like"/>
    <property type="match status" value="2"/>
</dbReference>
<evidence type="ECO:0000313" key="4">
    <source>
        <dbReference type="EMBL" id="SDO64224.1"/>
    </source>
</evidence>
<keyword evidence="5" id="KW-1185">Reference proteome</keyword>
<dbReference type="PANTHER" id="PTHR22789:SF0">
    <property type="entry name" value="3-OXO-TETRONATE 4-PHOSPHATE DECARBOXYLASE-RELATED"/>
    <property type="match status" value="1"/>
</dbReference>
<evidence type="ECO:0000256" key="2">
    <source>
        <dbReference type="ARBA" id="ARBA00023239"/>
    </source>
</evidence>
<dbReference type="InterPro" id="IPR001303">
    <property type="entry name" value="Aldolase_II/adducin_N"/>
</dbReference>
<dbReference type="GO" id="GO:0016832">
    <property type="term" value="F:aldehyde-lyase activity"/>
    <property type="evidence" value="ECO:0007669"/>
    <property type="project" value="TreeGrafter"/>
</dbReference>
<accession>A0A1H0L7I4</accession>
<organism evidence="4 5">
    <name type="scientific">Alkalicoccus daliensis</name>
    <dbReference type="NCBI Taxonomy" id="745820"/>
    <lineage>
        <taxon>Bacteria</taxon>
        <taxon>Bacillati</taxon>
        <taxon>Bacillota</taxon>
        <taxon>Bacilli</taxon>
        <taxon>Bacillales</taxon>
        <taxon>Bacillaceae</taxon>
        <taxon>Alkalicoccus</taxon>
    </lineage>
</organism>
<dbReference type="InterPro" id="IPR050197">
    <property type="entry name" value="Aldolase_class_II_sugar_metab"/>
</dbReference>
<reference evidence="5" key="1">
    <citation type="submission" date="2016-10" db="EMBL/GenBank/DDBJ databases">
        <authorList>
            <person name="Varghese N."/>
            <person name="Submissions S."/>
        </authorList>
    </citation>
    <scope>NUCLEOTIDE SEQUENCE [LARGE SCALE GENOMIC DNA]</scope>
    <source>
        <strain evidence="5">CGMCC 1.10369</strain>
    </source>
</reference>
<feature type="domain" description="Class II aldolase/adducin N-terminal" evidence="3">
    <location>
        <begin position="229"/>
        <end position="402"/>
    </location>
</feature>
<sequence>MDFHLIHPAEQILMIMERIYQEGMTTTSGGNVSILDENGDIWITPASIDKGTLTIKDIVCVKREGPIVGEHRPSSELPFHRSIYQRRSDIKAIIHAHPPALVTFSIVRQAPNTNLLPSINKVCGEVGIAPYALPGSEELGANIAAEFEKGYHAVILENHGVVTGGKDLFHTYKVFETLDFSARIEIEAKRLGEPVSPSEEKLAVIPEKVENFKEIIPTFHGVKERQLRREMCDFIHRAYRQQLFTSTQGTFSQRLEGGSFLITPYNVDRLYIEPGDIVKIEGDTKEAGKVPSRSVQVHKHIYEMHPHIQSVIIAHPPSMMAFAVNDISFDSKIIPESYILLRDIPKLSFESLYSAPEEAAAFFTEDVPLALVENNCLIVTGDSLLKTFDRLEVAEYSARAVIDAVALGDVHPIERKEIKELEKEFGLV</sequence>
<dbReference type="GO" id="GO:0005829">
    <property type="term" value="C:cytosol"/>
    <property type="evidence" value="ECO:0007669"/>
    <property type="project" value="TreeGrafter"/>
</dbReference>
<evidence type="ECO:0000259" key="3">
    <source>
        <dbReference type="SMART" id="SM01007"/>
    </source>
</evidence>
<dbReference type="AlphaFoldDB" id="A0A1H0L7I4"/>
<keyword evidence="2" id="KW-0456">Lyase</keyword>